<evidence type="ECO:0000313" key="2">
    <source>
        <dbReference type="EMBL" id="PIO30801.1"/>
    </source>
</evidence>
<sequence>KIEIKILTGGFGEDDDGHWLSEEDTKNLKEIFFNLLIHGTEDAHKEQKRQQQLEDNYRFVWNQNQDDTKSNSASTDSDDVDF</sequence>
<protein>
    <submittedName>
        <fullName evidence="2">Uncharacterized protein</fullName>
    </submittedName>
</protein>
<feature type="compositionally biased region" description="Polar residues" evidence="1">
    <location>
        <begin position="61"/>
        <end position="75"/>
    </location>
</feature>
<gene>
    <name evidence="2" type="ORF">AB205_0144680</name>
</gene>
<feature type="region of interest" description="Disordered" evidence="1">
    <location>
        <begin position="61"/>
        <end position="82"/>
    </location>
</feature>
<proteinExistence type="predicted"/>
<feature type="non-terminal residue" evidence="2">
    <location>
        <position position="1"/>
    </location>
</feature>
<dbReference type="EMBL" id="KV930693">
    <property type="protein sequence ID" value="PIO30801.1"/>
    <property type="molecule type" value="Genomic_DNA"/>
</dbReference>
<organism evidence="2">
    <name type="scientific">Aquarana catesbeiana</name>
    <name type="common">American bullfrog</name>
    <name type="synonym">Rana catesbeiana</name>
    <dbReference type="NCBI Taxonomy" id="8400"/>
    <lineage>
        <taxon>Eukaryota</taxon>
        <taxon>Metazoa</taxon>
        <taxon>Chordata</taxon>
        <taxon>Craniata</taxon>
        <taxon>Vertebrata</taxon>
        <taxon>Euteleostomi</taxon>
        <taxon>Amphibia</taxon>
        <taxon>Batrachia</taxon>
        <taxon>Anura</taxon>
        <taxon>Neobatrachia</taxon>
        <taxon>Ranoidea</taxon>
        <taxon>Ranidae</taxon>
        <taxon>Aquarana</taxon>
    </lineage>
</organism>
<dbReference type="OrthoDB" id="448954at2759"/>
<dbReference type="AlphaFoldDB" id="A0A2G9RUA4"/>
<name>A0A2G9RUA4_AQUCT</name>
<evidence type="ECO:0000256" key="1">
    <source>
        <dbReference type="SAM" id="MobiDB-lite"/>
    </source>
</evidence>
<accession>A0A2G9RUA4</accession>
<reference evidence="2" key="1">
    <citation type="submission" date="2017-08" db="EMBL/GenBank/DDBJ databases">
        <title>Assembly of the North American Bullfrog Genome.</title>
        <authorList>
            <person name="Warren R.L."/>
            <person name="Vandervalk B.P."/>
            <person name="Kucuk E."/>
            <person name="Birol I."/>
            <person name="Helbing C."/>
            <person name="Pandoh P."/>
            <person name="Behsaz B."/>
            <person name="Mohamadi H."/>
            <person name="Chu J."/>
            <person name="Jackman S."/>
            <person name="Hammond S.A."/>
            <person name="Veldhoen N."/>
            <person name="Kirk H."/>
            <person name="Zhao Y."/>
            <person name="Coope R."/>
            <person name="Pleasance S."/>
            <person name="Moore R."/>
            <person name="Holt R."/>
        </authorList>
    </citation>
    <scope>NUCLEOTIDE SEQUENCE</scope>
    <source>
        <strain evidence="2">Bruno</strain>
        <tissue evidence="2">Liver</tissue>
    </source>
</reference>